<gene>
    <name evidence="2" type="ORF">MUS_2203</name>
</gene>
<accession>I2C684</accession>
<evidence type="ECO:0000256" key="1">
    <source>
        <dbReference type="SAM" id="MobiDB-lite"/>
    </source>
</evidence>
<dbReference type="HOGENOM" id="CLU_3304119_0_0_9"/>
<dbReference type="EMBL" id="CP003332">
    <property type="protein sequence ID" value="AFJ62158.1"/>
    <property type="molecule type" value="Genomic_DNA"/>
</dbReference>
<sequence length="39" mass="3993">MTFRGAVYARLSAAPPGAGSARRSSFPLGVTGHSLISMN</sequence>
<name>I2C684_BACAY</name>
<protein>
    <submittedName>
        <fullName evidence="2">Uncharacterized protein</fullName>
    </submittedName>
</protein>
<reference evidence="2 3" key="1">
    <citation type="journal article" date="2012" name="J. Biotechnol.">
        <title>Genome sequence of the plant growth promoting strain Bacillus amyloliquefaciens subsp. plantarum B9601-Y2 and expression of mersacidin and other secondary metabolites.</title>
        <authorList>
            <person name="He P."/>
            <person name="Hao K."/>
            <person name="Blom J."/>
            <person name="Ruckert C."/>
            <person name="Vater J."/>
            <person name="Mao Z."/>
            <person name="Wu Y."/>
            <person name="Hou M."/>
            <person name="He P."/>
            <person name="He Y."/>
            <person name="Borriss R."/>
        </authorList>
    </citation>
    <scope>NUCLEOTIDE SEQUENCE [LARGE SCALE GENOMIC DNA]</scope>
    <source>
        <strain evidence="2">Y2</strain>
    </source>
</reference>
<dbReference type="AlphaFoldDB" id="I2C684"/>
<feature type="region of interest" description="Disordered" evidence="1">
    <location>
        <begin position="13"/>
        <end position="39"/>
    </location>
</feature>
<evidence type="ECO:0000313" key="2">
    <source>
        <dbReference type="EMBL" id="AFJ62158.1"/>
    </source>
</evidence>
<dbReference type="Proteomes" id="UP000002878">
    <property type="component" value="Chromosome"/>
</dbReference>
<evidence type="ECO:0000313" key="3">
    <source>
        <dbReference type="Proteomes" id="UP000002878"/>
    </source>
</evidence>
<organism evidence="2 3">
    <name type="scientific">Bacillus amyloliquefaciens (strain Y2)</name>
    <name type="common">Bacillus amyloliquefaciens subsp. plantarum (strain B9601-Y2)</name>
    <dbReference type="NCBI Taxonomy" id="1155777"/>
    <lineage>
        <taxon>Bacteria</taxon>
        <taxon>Bacillati</taxon>
        <taxon>Bacillota</taxon>
        <taxon>Bacilli</taxon>
        <taxon>Bacillales</taxon>
        <taxon>Bacillaceae</taxon>
        <taxon>Bacillus</taxon>
        <taxon>Bacillus amyloliquefaciens group</taxon>
    </lineage>
</organism>
<proteinExistence type="predicted"/>
<dbReference type="KEGG" id="bqy:MUS_2203"/>